<proteinExistence type="inferred from homology"/>
<dbReference type="SUPFAM" id="SSF161098">
    <property type="entry name" value="MetI-like"/>
    <property type="match status" value="1"/>
</dbReference>
<feature type="transmembrane region" description="Helical" evidence="7">
    <location>
        <begin position="242"/>
        <end position="263"/>
    </location>
</feature>
<dbReference type="InterPro" id="IPR000515">
    <property type="entry name" value="MetI-like"/>
</dbReference>
<evidence type="ECO:0000256" key="7">
    <source>
        <dbReference type="RuleBase" id="RU363032"/>
    </source>
</evidence>
<feature type="transmembrane region" description="Helical" evidence="7">
    <location>
        <begin position="140"/>
        <end position="159"/>
    </location>
</feature>
<evidence type="ECO:0000256" key="5">
    <source>
        <dbReference type="ARBA" id="ARBA00022989"/>
    </source>
</evidence>
<evidence type="ECO:0000256" key="2">
    <source>
        <dbReference type="ARBA" id="ARBA00022448"/>
    </source>
</evidence>
<dbReference type="PANTHER" id="PTHR32243:SF24">
    <property type="entry name" value="DIACETYLCHITOBIOSE UPTAKE SYSTEM PERMEASE PROTEIN NGCG"/>
    <property type="match status" value="1"/>
</dbReference>
<dbReference type="CDD" id="cd06261">
    <property type="entry name" value="TM_PBP2"/>
    <property type="match status" value="1"/>
</dbReference>
<dbReference type="PROSITE" id="PS50928">
    <property type="entry name" value="ABC_TM1"/>
    <property type="match status" value="1"/>
</dbReference>
<sequence length="277" mass="30785">MSRQPKTNKRRAWWRIPIALVILAIFLSPFYILLSVAFRSPQNLSSYWIFPTQLHLENFQSAIQEGDILLAIFNSLIITVGAVFLVTVIGALAAYPLARRRTRLNMGIKGFALGIMMVPPLSILVSLYSVMVQLQGVNRFWGIIIILVTFELPLSIFLYTNFISSIPNALDEAAAIDGSGPVRTFFQIILPQLKPVTASVVILTGVHCWNDYQFSLYMLQSPKLRTIPLAIASYFSQTTSNVNAAAAAALLAILPIVIAFLFLQKYFIQGMVDSAIK</sequence>
<evidence type="ECO:0000256" key="3">
    <source>
        <dbReference type="ARBA" id="ARBA00022475"/>
    </source>
</evidence>
<protein>
    <submittedName>
        <fullName evidence="9">Carbohydrate ABC transporter permease</fullName>
    </submittedName>
</protein>
<feature type="transmembrane region" description="Helical" evidence="7">
    <location>
        <begin position="110"/>
        <end position="134"/>
    </location>
</feature>
<evidence type="ECO:0000313" key="10">
    <source>
        <dbReference type="Proteomes" id="UP001464378"/>
    </source>
</evidence>
<dbReference type="InterPro" id="IPR050901">
    <property type="entry name" value="BP-dep_ABC_trans_perm"/>
</dbReference>
<keyword evidence="5 7" id="KW-1133">Transmembrane helix</keyword>
<dbReference type="RefSeq" id="WP_349231399.1">
    <property type="nucleotide sequence ID" value="NZ_JBBMFK010000008.1"/>
</dbReference>
<evidence type="ECO:0000313" key="9">
    <source>
        <dbReference type="EMBL" id="MEQ2443074.1"/>
    </source>
</evidence>
<organism evidence="9 10">
    <name type="scientific">Pseudoflavonifractor intestinihominis</name>
    <dbReference type="NCBI Taxonomy" id="3133171"/>
    <lineage>
        <taxon>Bacteria</taxon>
        <taxon>Bacillati</taxon>
        <taxon>Bacillota</taxon>
        <taxon>Clostridia</taxon>
        <taxon>Eubacteriales</taxon>
        <taxon>Oscillospiraceae</taxon>
        <taxon>Pseudoflavonifractor</taxon>
    </lineage>
</organism>
<dbReference type="Pfam" id="PF00528">
    <property type="entry name" value="BPD_transp_1"/>
    <property type="match status" value="1"/>
</dbReference>
<evidence type="ECO:0000259" key="8">
    <source>
        <dbReference type="PROSITE" id="PS50928"/>
    </source>
</evidence>
<keyword evidence="10" id="KW-1185">Reference proteome</keyword>
<feature type="domain" description="ABC transmembrane type-1" evidence="8">
    <location>
        <begin position="72"/>
        <end position="263"/>
    </location>
</feature>
<reference evidence="9 10" key="1">
    <citation type="submission" date="2024-03" db="EMBL/GenBank/DDBJ databases">
        <title>Human intestinal bacterial collection.</title>
        <authorList>
            <person name="Pauvert C."/>
            <person name="Hitch T.C.A."/>
            <person name="Clavel T."/>
        </authorList>
    </citation>
    <scope>NUCLEOTIDE SEQUENCE [LARGE SCALE GENOMIC DNA]</scope>
    <source>
        <strain evidence="9 10">CLA-AP-H29</strain>
    </source>
</reference>
<feature type="transmembrane region" description="Helical" evidence="7">
    <location>
        <begin position="68"/>
        <end position="98"/>
    </location>
</feature>
<comment type="caution">
    <text evidence="9">The sequence shown here is derived from an EMBL/GenBank/DDBJ whole genome shotgun (WGS) entry which is preliminary data.</text>
</comment>
<evidence type="ECO:0000256" key="4">
    <source>
        <dbReference type="ARBA" id="ARBA00022692"/>
    </source>
</evidence>
<evidence type="ECO:0000256" key="1">
    <source>
        <dbReference type="ARBA" id="ARBA00004651"/>
    </source>
</evidence>
<dbReference type="Gene3D" id="1.10.3720.10">
    <property type="entry name" value="MetI-like"/>
    <property type="match status" value="1"/>
</dbReference>
<feature type="transmembrane region" description="Helical" evidence="7">
    <location>
        <begin position="12"/>
        <end position="38"/>
    </location>
</feature>
<gene>
    <name evidence="9" type="ORF">WMO64_06290</name>
</gene>
<keyword evidence="3" id="KW-1003">Cell membrane</keyword>
<accession>A0ABV1E6Y6</accession>
<evidence type="ECO:0000256" key="6">
    <source>
        <dbReference type="ARBA" id="ARBA00023136"/>
    </source>
</evidence>
<dbReference type="PANTHER" id="PTHR32243">
    <property type="entry name" value="MALTOSE TRANSPORT SYSTEM PERMEASE-RELATED"/>
    <property type="match status" value="1"/>
</dbReference>
<comment type="subcellular location">
    <subcellularLocation>
        <location evidence="1 7">Cell membrane</location>
        <topology evidence="1 7">Multi-pass membrane protein</topology>
    </subcellularLocation>
</comment>
<dbReference type="Proteomes" id="UP001464378">
    <property type="component" value="Unassembled WGS sequence"/>
</dbReference>
<keyword evidence="2 7" id="KW-0813">Transport</keyword>
<keyword evidence="4 7" id="KW-0812">Transmembrane</keyword>
<name>A0ABV1E6Y6_9FIRM</name>
<dbReference type="EMBL" id="JBBMFK010000008">
    <property type="protein sequence ID" value="MEQ2443074.1"/>
    <property type="molecule type" value="Genomic_DNA"/>
</dbReference>
<dbReference type="InterPro" id="IPR035906">
    <property type="entry name" value="MetI-like_sf"/>
</dbReference>
<comment type="similarity">
    <text evidence="7">Belongs to the binding-protein-dependent transport system permease family.</text>
</comment>
<keyword evidence="6 7" id="KW-0472">Membrane</keyword>